<dbReference type="Gene3D" id="3.40.50.300">
    <property type="entry name" value="P-loop containing nucleotide triphosphate hydrolases"/>
    <property type="match status" value="1"/>
</dbReference>
<proteinExistence type="predicted"/>
<dbReference type="SUPFAM" id="SSF53795">
    <property type="entry name" value="PEP carboxykinase-like"/>
    <property type="match status" value="1"/>
</dbReference>
<gene>
    <name evidence="1" type="ORF">HY912_00665</name>
</gene>
<protein>
    <recommendedName>
        <fullName evidence="3">Serine kinase of the HPr protein, regulates carbohydrate metabolism</fullName>
    </recommendedName>
</protein>
<evidence type="ECO:0008006" key="3">
    <source>
        <dbReference type="Google" id="ProtNLM"/>
    </source>
</evidence>
<organism evidence="1 2">
    <name type="scientific">Desulfomonile tiedjei</name>
    <dbReference type="NCBI Taxonomy" id="2358"/>
    <lineage>
        <taxon>Bacteria</taxon>
        <taxon>Pseudomonadati</taxon>
        <taxon>Thermodesulfobacteriota</taxon>
        <taxon>Desulfomonilia</taxon>
        <taxon>Desulfomonilales</taxon>
        <taxon>Desulfomonilaceae</taxon>
        <taxon>Desulfomonile</taxon>
    </lineage>
</organism>
<dbReference type="AlphaFoldDB" id="A0A9D6Z1R4"/>
<dbReference type="EMBL" id="JACRDE010000020">
    <property type="protein sequence ID" value="MBI5247979.1"/>
    <property type="molecule type" value="Genomic_DNA"/>
</dbReference>
<dbReference type="Proteomes" id="UP000807825">
    <property type="component" value="Unassembled WGS sequence"/>
</dbReference>
<evidence type="ECO:0000313" key="2">
    <source>
        <dbReference type="Proteomes" id="UP000807825"/>
    </source>
</evidence>
<evidence type="ECO:0000313" key="1">
    <source>
        <dbReference type="EMBL" id="MBI5247979.1"/>
    </source>
</evidence>
<accession>A0A9D6Z1R4</accession>
<comment type="caution">
    <text evidence="1">The sequence shown here is derived from an EMBL/GenBank/DDBJ whole genome shotgun (WGS) entry which is preliminary data.</text>
</comment>
<sequence>MEWARTTVTPNSPGQVHSYFAYGIGIHCDVELPDLPRAKNSADVVVKYGKAEPLHPVASGAKWCIQFKDDEAYFFYDKLGMCRVRKGREIIGEPCEGANEEELGLLAQGPGLSVLLHQRGYVTLHASCVSTAAGAVAFVGKSGSGKSVLAAALHSSGYGLIADDVTVVDADANEPIVYPGYPQCHLMPDAAEYFGYDKKKSAEVKSTQEKIAWAAHKGFPIHPVALRCIYLLHEGPEFRIEPVSRHRALFELVRHSYWIRFVHDARPSSYFLQCGKICGKVPVRTLSRPKSMNMLPELLIMLERDFSAVA</sequence>
<reference evidence="1" key="1">
    <citation type="submission" date="2020-07" db="EMBL/GenBank/DDBJ databases">
        <title>Huge and variable diversity of episymbiotic CPR bacteria and DPANN archaea in groundwater ecosystems.</title>
        <authorList>
            <person name="He C.Y."/>
            <person name="Keren R."/>
            <person name="Whittaker M."/>
            <person name="Farag I.F."/>
            <person name="Doudna J."/>
            <person name="Cate J.H.D."/>
            <person name="Banfield J.F."/>
        </authorList>
    </citation>
    <scope>NUCLEOTIDE SEQUENCE</scope>
    <source>
        <strain evidence="1">NC_groundwater_1664_Pr3_B-0.1um_52_9</strain>
    </source>
</reference>
<name>A0A9D6Z1R4_9BACT</name>
<dbReference type="InterPro" id="IPR027417">
    <property type="entry name" value="P-loop_NTPase"/>
</dbReference>